<comment type="caution">
    <text evidence="2">The sequence shown here is derived from an EMBL/GenBank/DDBJ whole genome shotgun (WGS) entry which is preliminary data.</text>
</comment>
<evidence type="ECO:0000313" key="2">
    <source>
        <dbReference type="EMBL" id="KAK9942828.1"/>
    </source>
</evidence>
<name>A0AAW1Y255_RUBAR</name>
<feature type="region of interest" description="Disordered" evidence="1">
    <location>
        <begin position="126"/>
        <end position="148"/>
    </location>
</feature>
<gene>
    <name evidence="2" type="ORF">M0R45_008476</name>
</gene>
<proteinExistence type="predicted"/>
<accession>A0AAW1Y255</accession>
<keyword evidence="3" id="KW-1185">Reference proteome</keyword>
<sequence length="189" mass="20816">MNPNPNPWLITPAVTTSIQQQLVPKSTPEASVCPFNQASHASLTSSSPSSKPSSRAHLGIAHGNHFKFTMASQPNHQTCKFTRINHAQPSPIPDRNYALTPKPPPINNQNLQFQLPHEPISLQFKAQPVHSSPPARSSKSTRSQGHCPHSCTTVPPWSFSRPFVLIYHSKTMRLIVVTVTLWTKPVALA</sequence>
<feature type="compositionally biased region" description="Polar residues" evidence="1">
    <location>
        <begin position="134"/>
        <end position="148"/>
    </location>
</feature>
<dbReference type="Proteomes" id="UP001457282">
    <property type="component" value="Unassembled WGS sequence"/>
</dbReference>
<dbReference type="EMBL" id="JBEDUW010000002">
    <property type="protein sequence ID" value="KAK9942828.1"/>
    <property type="molecule type" value="Genomic_DNA"/>
</dbReference>
<protein>
    <submittedName>
        <fullName evidence="2">Uncharacterized protein</fullName>
    </submittedName>
</protein>
<reference evidence="2 3" key="1">
    <citation type="journal article" date="2023" name="G3 (Bethesda)">
        <title>A chromosome-length genome assembly and annotation of blackberry (Rubus argutus, cv. 'Hillquist').</title>
        <authorList>
            <person name="Bruna T."/>
            <person name="Aryal R."/>
            <person name="Dudchenko O."/>
            <person name="Sargent D.J."/>
            <person name="Mead D."/>
            <person name="Buti M."/>
            <person name="Cavallini A."/>
            <person name="Hytonen T."/>
            <person name="Andres J."/>
            <person name="Pham M."/>
            <person name="Weisz D."/>
            <person name="Mascagni F."/>
            <person name="Usai G."/>
            <person name="Natali L."/>
            <person name="Bassil N."/>
            <person name="Fernandez G.E."/>
            <person name="Lomsadze A."/>
            <person name="Armour M."/>
            <person name="Olukolu B."/>
            <person name="Poorten T."/>
            <person name="Britton C."/>
            <person name="Davik J."/>
            <person name="Ashrafi H."/>
            <person name="Aiden E.L."/>
            <person name="Borodovsky M."/>
            <person name="Worthington M."/>
        </authorList>
    </citation>
    <scope>NUCLEOTIDE SEQUENCE [LARGE SCALE GENOMIC DNA]</scope>
    <source>
        <strain evidence="2">PI 553951</strain>
    </source>
</reference>
<evidence type="ECO:0000313" key="3">
    <source>
        <dbReference type="Proteomes" id="UP001457282"/>
    </source>
</evidence>
<evidence type="ECO:0000256" key="1">
    <source>
        <dbReference type="SAM" id="MobiDB-lite"/>
    </source>
</evidence>
<organism evidence="2 3">
    <name type="scientific">Rubus argutus</name>
    <name type="common">Southern blackberry</name>
    <dbReference type="NCBI Taxonomy" id="59490"/>
    <lineage>
        <taxon>Eukaryota</taxon>
        <taxon>Viridiplantae</taxon>
        <taxon>Streptophyta</taxon>
        <taxon>Embryophyta</taxon>
        <taxon>Tracheophyta</taxon>
        <taxon>Spermatophyta</taxon>
        <taxon>Magnoliopsida</taxon>
        <taxon>eudicotyledons</taxon>
        <taxon>Gunneridae</taxon>
        <taxon>Pentapetalae</taxon>
        <taxon>rosids</taxon>
        <taxon>fabids</taxon>
        <taxon>Rosales</taxon>
        <taxon>Rosaceae</taxon>
        <taxon>Rosoideae</taxon>
        <taxon>Rosoideae incertae sedis</taxon>
        <taxon>Rubus</taxon>
    </lineage>
</organism>
<dbReference type="AlphaFoldDB" id="A0AAW1Y255"/>